<evidence type="ECO:0000259" key="2">
    <source>
        <dbReference type="Pfam" id="PF13679"/>
    </source>
</evidence>
<evidence type="ECO:0000313" key="4">
    <source>
        <dbReference type="Proteomes" id="UP001202328"/>
    </source>
</evidence>
<evidence type="ECO:0000256" key="1">
    <source>
        <dbReference type="SAM" id="MobiDB-lite"/>
    </source>
</evidence>
<dbReference type="PANTHER" id="PTHR12496">
    <property type="entry name" value="CGI-41 METHYLTRANSFERASE"/>
    <property type="match status" value="1"/>
</dbReference>
<dbReference type="Pfam" id="PF13679">
    <property type="entry name" value="Methyltransf_32"/>
    <property type="match status" value="1"/>
</dbReference>
<dbReference type="Proteomes" id="UP001202328">
    <property type="component" value="Unassembled WGS sequence"/>
</dbReference>
<dbReference type="SUPFAM" id="SSF53335">
    <property type="entry name" value="S-adenosyl-L-methionine-dependent methyltransferases"/>
    <property type="match status" value="1"/>
</dbReference>
<keyword evidence="4" id="KW-1185">Reference proteome</keyword>
<reference evidence="3" key="1">
    <citation type="submission" date="2022-04" db="EMBL/GenBank/DDBJ databases">
        <title>A functionally conserved STORR gene fusion in Papaver species that diverged 16.8 million years ago.</title>
        <authorList>
            <person name="Catania T."/>
        </authorList>
    </citation>
    <scope>NUCLEOTIDE SEQUENCE</scope>
    <source>
        <strain evidence="3">S-188037</strain>
    </source>
</reference>
<sequence length="621" mass="68980">MSRKHSCRTAKETLEWINAIHDFLKPYKPLLNSHVVNFFTDKLWESVDQQWIDCLRHEPIANLLQIPSGVIQDYWPCSLKEFVLTLGSLVFAREPADLQRVLPDLDVIPVNNVLGQGMNLKKKHEVEVLAAVITSIAKSAGAKTVIDVGSGQGYLAQVLSFQYQLSVVAIDASSHHGTVTSARAKRIKKHYAAKMRKLQSGNQHLSEPQTVTCCVLSSDSLKTLSRTLSCTSIDPPDRIGLDEREDYGEQQSMSDNPNKESSLVLAGLHACGDLSVTMLRTFVESEEVKAIVSVGCCYNLLTEEEQGENTSPPCGFPLSDSLNSVGLALGRNARDLACQSAERWRSLTEVAALQNFELHAFRAAFQMVLCKYYPKVLHTTPTIGRQGKALRRQQLMKALQTHLHVNDSTPCIPMDAPLENHKLRSCATMKSVGVGKYGDQNTNESARDGKTFGPTSGIDTSLDKSSNHSSIFENTKCPDAEYALFEKYCNSGLDRLGLQPLEEIDLFGIWMEAKPFAELVGPYWSLRAALGPVVETLLLLDRSDKGVTFTSGENMLASDLLSRSKQSIVCKCGTRLPPKKSREKKLLSRLRGNLSMLTGWMWMLKARNSRRSGREKFLCRK</sequence>
<dbReference type="InterPro" id="IPR029063">
    <property type="entry name" value="SAM-dependent_MTases_sf"/>
</dbReference>
<name>A0AAD4SSY2_9MAGN</name>
<feature type="region of interest" description="Disordered" evidence="1">
    <location>
        <begin position="438"/>
        <end position="464"/>
    </location>
</feature>
<dbReference type="AlphaFoldDB" id="A0AAD4SSY2"/>
<dbReference type="InterPro" id="IPR052220">
    <property type="entry name" value="METTL25"/>
</dbReference>
<evidence type="ECO:0000313" key="3">
    <source>
        <dbReference type="EMBL" id="KAI3921520.1"/>
    </source>
</evidence>
<dbReference type="PANTHER" id="PTHR12496:SF0">
    <property type="entry name" value="METHYLTRANSFERASE DOMAIN-CONTAINING PROTEIN"/>
    <property type="match status" value="1"/>
</dbReference>
<dbReference type="InterPro" id="IPR025714">
    <property type="entry name" value="Methyltranfer_dom"/>
</dbReference>
<proteinExistence type="predicted"/>
<protein>
    <recommendedName>
        <fullName evidence="2">Methyltransferase domain-containing protein</fullName>
    </recommendedName>
</protein>
<comment type="caution">
    <text evidence="3">The sequence shown here is derived from an EMBL/GenBank/DDBJ whole genome shotgun (WGS) entry which is preliminary data.</text>
</comment>
<accession>A0AAD4SSY2</accession>
<feature type="compositionally biased region" description="Polar residues" evidence="1">
    <location>
        <begin position="249"/>
        <end position="259"/>
    </location>
</feature>
<gene>
    <name evidence="3" type="ORF">MKW98_013454</name>
</gene>
<feature type="region of interest" description="Disordered" evidence="1">
    <location>
        <begin position="235"/>
        <end position="259"/>
    </location>
</feature>
<dbReference type="EMBL" id="JAJJMB010008687">
    <property type="protein sequence ID" value="KAI3921520.1"/>
    <property type="molecule type" value="Genomic_DNA"/>
</dbReference>
<organism evidence="3 4">
    <name type="scientific">Papaver atlanticum</name>
    <dbReference type="NCBI Taxonomy" id="357466"/>
    <lineage>
        <taxon>Eukaryota</taxon>
        <taxon>Viridiplantae</taxon>
        <taxon>Streptophyta</taxon>
        <taxon>Embryophyta</taxon>
        <taxon>Tracheophyta</taxon>
        <taxon>Spermatophyta</taxon>
        <taxon>Magnoliopsida</taxon>
        <taxon>Ranunculales</taxon>
        <taxon>Papaveraceae</taxon>
        <taxon>Papaveroideae</taxon>
        <taxon>Papaver</taxon>
    </lineage>
</organism>
<feature type="domain" description="Methyltransferase" evidence="2">
    <location>
        <begin position="121"/>
        <end position="303"/>
    </location>
</feature>